<keyword evidence="2" id="KW-0479">Metal-binding</keyword>
<comment type="similarity">
    <text evidence="1">Belongs to the HpcH/HpaI aldolase family.</text>
</comment>
<dbReference type="InterPro" id="IPR005000">
    <property type="entry name" value="Aldolase/citrate-lyase_domain"/>
</dbReference>
<accession>A0ABQ0GYY3</accession>
<dbReference type="PANTHER" id="PTHR30502:SF0">
    <property type="entry name" value="PHOSPHOENOLPYRUVATE CARBOXYLASE FAMILY PROTEIN"/>
    <property type="match status" value="1"/>
</dbReference>
<dbReference type="Pfam" id="PF03328">
    <property type="entry name" value="HpcH_HpaI"/>
    <property type="match status" value="1"/>
</dbReference>
<dbReference type="InterPro" id="IPR050251">
    <property type="entry name" value="HpcH-HpaI_aldolase"/>
</dbReference>
<dbReference type="EMBL" id="BAAFZP010000001">
    <property type="protein sequence ID" value="GAB1581859.1"/>
    <property type="molecule type" value="Genomic_DNA"/>
</dbReference>
<evidence type="ECO:0000256" key="2">
    <source>
        <dbReference type="ARBA" id="ARBA00022723"/>
    </source>
</evidence>
<keyword evidence="3 5" id="KW-0456">Lyase</keyword>
<dbReference type="Proteomes" id="UP001628091">
    <property type="component" value="Unassembled WGS sequence"/>
</dbReference>
<dbReference type="InterPro" id="IPR040442">
    <property type="entry name" value="Pyrv_kinase-like_dom_sf"/>
</dbReference>
<protein>
    <submittedName>
        <fullName evidence="5">HpcH/HpaI aldolase/citrate lyase family protein</fullName>
    </submittedName>
</protein>
<dbReference type="RefSeq" id="WP_407864613.1">
    <property type="nucleotide sequence ID" value="NZ_BAAFZP010000001.1"/>
</dbReference>
<dbReference type="SUPFAM" id="SSF51621">
    <property type="entry name" value="Phosphoenolpyruvate/pyruvate domain"/>
    <property type="match status" value="1"/>
</dbReference>
<feature type="domain" description="HpcH/HpaI aldolase/citrate lyase" evidence="4">
    <location>
        <begin position="17"/>
        <end position="237"/>
    </location>
</feature>
<comment type="caution">
    <text evidence="5">The sequence shown here is derived from an EMBL/GenBank/DDBJ whole genome shotgun (WGS) entry which is preliminary data.</text>
</comment>
<dbReference type="GO" id="GO:0016829">
    <property type="term" value="F:lyase activity"/>
    <property type="evidence" value="ECO:0007669"/>
    <property type="project" value="UniProtKB-KW"/>
</dbReference>
<sequence>MSLASRLRSGETLLSAWSALPEPLTIEAVARTAFDAVTLDMQHGGHDERSVLHGVGLILALGKPPVVRIPVGRFDMASRALDFGAEAVIAPMINSVEDAQRFAAAMKYPPVGERSWGPFRTNTGYGERGSNDYLTNANRETLAFAMIETRAAFEALDGILGVRGIDGVFVGPGDFSIAWSNGRESNPASEALVEPLTEIARKAAAIGKLAGIYAPNPDFARRYTPLGYRFITVSHDTSYIRLGAQALVDAIKA</sequence>
<evidence type="ECO:0000256" key="1">
    <source>
        <dbReference type="ARBA" id="ARBA00005568"/>
    </source>
</evidence>
<reference evidence="5 6" key="1">
    <citation type="submission" date="2024-10" db="EMBL/GenBank/DDBJ databases">
        <title>Isolation, draft genome sequencing and identification of Phyllobacterium sp. NSA23, isolated from leaf soil.</title>
        <authorList>
            <person name="Akita H."/>
        </authorList>
    </citation>
    <scope>NUCLEOTIDE SEQUENCE [LARGE SCALE GENOMIC DNA]</scope>
    <source>
        <strain evidence="5 6">NSA23</strain>
    </source>
</reference>
<gene>
    <name evidence="5" type="ORF">PPNSA23_18020</name>
</gene>
<proteinExistence type="inferred from homology"/>
<evidence type="ECO:0000259" key="4">
    <source>
        <dbReference type="Pfam" id="PF03328"/>
    </source>
</evidence>
<keyword evidence="6" id="KW-1185">Reference proteome</keyword>
<organism evidence="5 6">
    <name type="scientific">Phyllobacterium phragmitis</name>
    <dbReference type="NCBI Taxonomy" id="2670329"/>
    <lineage>
        <taxon>Bacteria</taxon>
        <taxon>Pseudomonadati</taxon>
        <taxon>Pseudomonadota</taxon>
        <taxon>Alphaproteobacteria</taxon>
        <taxon>Hyphomicrobiales</taxon>
        <taxon>Phyllobacteriaceae</taxon>
        <taxon>Phyllobacterium</taxon>
    </lineage>
</organism>
<evidence type="ECO:0000256" key="3">
    <source>
        <dbReference type="ARBA" id="ARBA00023239"/>
    </source>
</evidence>
<dbReference type="InterPro" id="IPR015813">
    <property type="entry name" value="Pyrv/PenolPyrv_kinase-like_dom"/>
</dbReference>
<dbReference type="PANTHER" id="PTHR30502">
    <property type="entry name" value="2-KETO-3-DEOXY-L-RHAMNONATE ALDOLASE"/>
    <property type="match status" value="1"/>
</dbReference>
<evidence type="ECO:0000313" key="5">
    <source>
        <dbReference type="EMBL" id="GAB1581859.1"/>
    </source>
</evidence>
<name>A0ABQ0GYY3_9HYPH</name>
<dbReference type="Gene3D" id="3.20.20.60">
    <property type="entry name" value="Phosphoenolpyruvate-binding domains"/>
    <property type="match status" value="1"/>
</dbReference>
<evidence type="ECO:0000313" key="6">
    <source>
        <dbReference type="Proteomes" id="UP001628091"/>
    </source>
</evidence>